<organism evidence="2 3">
    <name type="scientific">Extremus antarcticus</name>
    <dbReference type="NCBI Taxonomy" id="702011"/>
    <lineage>
        <taxon>Eukaryota</taxon>
        <taxon>Fungi</taxon>
        <taxon>Dikarya</taxon>
        <taxon>Ascomycota</taxon>
        <taxon>Pezizomycotina</taxon>
        <taxon>Dothideomycetes</taxon>
        <taxon>Dothideomycetidae</taxon>
        <taxon>Mycosphaerellales</taxon>
        <taxon>Extremaceae</taxon>
        <taxon>Extremus</taxon>
    </lineage>
</organism>
<protein>
    <submittedName>
        <fullName evidence="2">Uncharacterized protein</fullName>
    </submittedName>
</protein>
<dbReference type="AlphaFoldDB" id="A0AAJ0DPP0"/>
<keyword evidence="3" id="KW-1185">Reference proteome</keyword>
<evidence type="ECO:0000256" key="1">
    <source>
        <dbReference type="SAM" id="MobiDB-lite"/>
    </source>
</evidence>
<accession>A0AAJ0DPP0</accession>
<gene>
    <name evidence="2" type="ORF">LTR09_004738</name>
</gene>
<evidence type="ECO:0000313" key="2">
    <source>
        <dbReference type="EMBL" id="KAK3054469.1"/>
    </source>
</evidence>
<proteinExistence type="predicted"/>
<comment type="caution">
    <text evidence="2">The sequence shown here is derived from an EMBL/GenBank/DDBJ whole genome shotgun (WGS) entry which is preliminary data.</text>
</comment>
<dbReference type="Proteomes" id="UP001271007">
    <property type="component" value="Unassembled WGS sequence"/>
</dbReference>
<reference evidence="2" key="1">
    <citation type="submission" date="2023-04" db="EMBL/GenBank/DDBJ databases">
        <title>Black Yeasts Isolated from many extreme environments.</title>
        <authorList>
            <person name="Coleine C."/>
            <person name="Stajich J.E."/>
            <person name="Selbmann L."/>
        </authorList>
    </citation>
    <scope>NUCLEOTIDE SEQUENCE</scope>
    <source>
        <strain evidence="2">CCFEE 5312</strain>
    </source>
</reference>
<evidence type="ECO:0000313" key="3">
    <source>
        <dbReference type="Proteomes" id="UP001271007"/>
    </source>
</evidence>
<dbReference type="EMBL" id="JAWDJX010000012">
    <property type="protein sequence ID" value="KAK3054469.1"/>
    <property type="molecule type" value="Genomic_DNA"/>
</dbReference>
<feature type="compositionally biased region" description="Basic and acidic residues" evidence="1">
    <location>
        <begin position="293"/>
        <end position="307"/>
    </location>
</feature>
<feature type="region of interest" description="Disordered" evidence="1">
    <location>
        <begin position="291"/>
        <end position="327"/>
    </location>
</feature>
<name>A0AAJ0DPP0_9PEZI</name>
<sequence length="453" mass="49224">MANDNCPLPEVAEALRPYIKHRDEVADIRRNLQSHLQNQINRDGAPISTINVASPGATKLGSPPTSITGVRRAYWKALDAHLTAQTKYDALRTELDQLRRPVTATNGDLGVTRAGHDDYLALLREREKHRKLKVIDKALSNVTASNGSASAGSLDDMVRSQVGELPVPPNTQPSFSRGPEVEAKIMQLKKAVVSTKRRADEQTRQAAEHTVRDVDQVAPEAEVAGLQKALQELTTWMETQLTIIAESDTDTQPLSESPRRNGELNGSGVDVEPIEALYDTYLETRQRLVHSVNDSERSTSEENHEPAEWPEDGTAQRHPVSASSTTKSTAVTMLPFIPALATAKSEEQSLIGQTAYVRRQLSSAEGDTARLVQRLADESHLVQPGASRGEDWAKAGTEASRVTKDSVSGRLANGQLFAGSAKEVYDAIESLPSMADGVSSPCEFIPGNNARSD</sequence>
<feature type="region of interest" description="Disordered" evidence="1">
    <location>
        <begin position="246"/>
        <end position="268"/>
    </location>
</feature>